<evidence type="ECO:0000313" key="1">
    <source>
        <dbReference type="EMBL" id="KAK3711728.1"/>
    </source>
</evidence>
<proteinExistence type="predicted"/>
<accession>A0ACC3N7P2</accession>
<gene>
    <name evidence="1" type="ORF">LTR37_009505</name>
</gene>
<dbReference type="EMBL" id="JAUTXU010000074">
    <property type="protein sequence ID" value="KAK3711728.1"/>
    <property type="molecule type" value="Genomic_DNA"/>
</dbReference>
<keyword evidence="2" id="KW-1185">Reference proteome</keyword>
<organism evidence="1 2">
    <name type="scientific">Vermiconidia calcicola</name>
    <dbReference type="NCBI Taxonomy" id="1690605"/>
    <lineage>
        <taxon>Eukaryota</taxon>
        <taxon>Fungi</taxon>
        <taxon>Dikarya</taxon>
        <taxon>Ascomycota</taxon>
        <taxon>Pezizomycotina</taxon>
        <taxon>Dothideomycetes</taxon>
        <taxon>Dothideomycetidae</taxon>
        <taxon>Mycosphaerellales</taxon>
        <taxon>Extremaceae</taxon>
        <taxon>Vermiconidia</taxon>
    </lineage>
</organism>
<name>A0ACC3N7P2_9PEZI</name>
<sequence>MASFGEKLRTKLSTASLRREPSRPSLRSKPSSIPSHRTTTSHRTTKHQNSFVSQTGTDRSRKSFNKKTSIASTIRSLFVGHSADSTPAAANSREGSLETQQRYPLTPTGEQTPLSFPGTTTSGQTAFVQAYPEAQRTSFLPAESGAGQTQDPGPVRSQPQEAHSYILDGEGEELADTKKKKKVAEKKEESKYWESFDVLDGAQDEVEAPYVRSKKGGQLSVRDRVAALEQKRHVSRKPVGGSPPTKESLEKSKVPTVYPLRYKRFARRTSSGLPLRPETPLYRSQPDDEPVIHAPRPTRSIPSIRTPARTPTPTLVRAPKDGGDIGRVFSRDAAPSDRGDVDRVFSRDAAPDDQDPSRITPASFLQGTKSNCVRHGRKPIPLKRPVDVTRDSVEKSRSGAYIPTGLTKMRQMEATSPWVGPHSKYLTKTADAKAGTGASSDPCPDCVGELNIKRRELQHGSAATVQRPNKAYARPPSFIEAATPLQQPSAQSQRVSSASQESNEEDMVVSKDLGDDLDAVIVEHRGDLRRVVLNARHGKPTIQKMQRLSKELAQVSNSIAFTGISHASASTPAAGERAVVLDSRRDIRISSVPVLLDMIDEAADEIHLGTGKIAERYTSRRDVAARNSVLSSSDFDSVFGEDVAASGQQGLVERQSIDEQYRSLAGHLAGASKGKGKGLEFKDDNSGPASVVHAQASALGKESMMKAANVTLPTSGTPKVRTSKPSKMEMPLPKNATPKPFSPSTPDFMTPRTEVPQIVMTRPTLPTLARYASLSQPPAPEKPSLHYPAELKDVPTPSAALPTPKIPPEAKPSQTAFSFQNPFQRHLTPGPKQQYPTTPSPTSSPHQSVLAATPTPTPSPQTEPPLEQNPTTAPESKAMLAIPNPYHHAPSSRHQSLQAAAPKTAAPSPPAPGTESPLEPNPTTAPESKAMLPIPNPYHHAPHTPLDIAQAAYADPKVREQQQVRRMEKNKAVQEAAAMEREVRRKKSVPPNGSGNGVRKGFMGRLGEYYS</sequence>
<comment type="caution">
    <text evidence="1">The sequence shown here is derived from an EMBL/GenBank/DDBJ whole genome shotgun (WGS) entry which is preliminary data.</text>
</comment>
<dbReference type="Proteomes" id="UP001281147">
    <property type="component" value="Unassembled WGS sequence"/>
</dbReference>
<protein>
    <submittedName>
        <fullName evidence="1">Uncharacterized protein</fullName>
    </submittedName>
</protein>
<reference evidence="1" key="1">
    <citation type="submission" date="2023-07" db="EMBL/GenBank/DDBJ databases">
        <title>Black Yeasts Isolated from many extreme environments.</title>
        <authorList>
            <person name="Coleine C."/>
            <person name="Stajich J.E."/>
            <person name="Selbmann L."/>
        </authorList>
    </citation>
    <scope>NUCLEOTIDE SEQUENCE</scope>
    <source>
        <strain evidence="1">CCFEE 5714</strain>
    </source>
</reference>
<evidence type="ECO:0000313" key="2">
    <source>
        <dbReference type="Proteomes" id="UP001281147"/>
    </source>
</evidence>